<feature type="binding site" evidence="4">
    <location>
        <position position="156"/>
    </location>
    <ligand>
        <name>Zn(2+)</name>
        <dbReference type="ChEBI" id="CHEBI:29105"/>
    </ligand>
</feature>
<evidence type="ECO:0000259" key="5">
    <source>
        <dbReference type="PROSITE" id="PS50305"/>
    </source>
</evidence>
<dbReference type="PROSITE" id="PS50305">
    <property type="entry name" value="SIRTUIN"/>
    <property type="match status" value="1"/>
</dbReference>
<organism evidence="6 7">
    <name type="scientific">Xylaria bambusicola</name>
    <dbReference type="NCBI Taxonomy" id="326684"/>
    <lineage>
        <taxon>Eukaryota</taxon>
        <taxon>Fungi</taxon>
        <taxon>Dikarya</taxon>
        <taxon>Ascomycota</taxon>
        <taxon>Pezizomycotina</taxon>
        <taxon>Sordariomycetes</taxon>
        <taxon>Xylariomycetidae</taxon>
        <taxon>Xylariales</taxon>
        <taxon>Xylariaceae</taxon>
        <taxon>Xylaria</taxon>
    </lineage>
</organism>
<keyword evidence="4" id="KW-0479">Metal-binding</keyword>
<evidence type="ECO:0000313" key="7">
    <source>
        <dbReference type="Proteomes" id="UP001305414"/>
    </source>
</evidence>
<dbReference type="GO" id="GO:0005634">
    <property type="term" value="C:nucleus"/>
    <property type="evidence" value="ECO:0007669"/>
    <property type="project" value="TreeGrafter"/>
</dbReference>
<feature type="binding site" evidence="4">
    <location>
        <position position="209"/>
    </location>
    <ligand>
        <name>Zn(2+)</name>
        <dbReference type="ChEBI" id="CHEBI:29105"/>
    </ligand>
</feature>
<dbReference type="InterPro" id="IPR029035">
    <property type="entry name" value="DHS-like_NAD/FAD-binding_dom"/>
</dbReference>
<comment type="caution">
    <text evidence="6">The sequence shown here is derived from an EMBL/GenBank/DDBJ whole genome shotgun (WGS) entry which is preliminary data.</text>
</comment>
<dbReference type="Gene3D" id="3.40.50.1220">
    <property type="entry name" value="TPP-binding domain"/>
    <property type="match status" value="1"/>
</dbReference>
<evidence type="ECO:0000256" key="2">
    <source>
        <dbReference type="ARBA" id="ARBA00022679"/>
    </source>
</evidence>
<dbReference type="InterPro" id="IPR026590">
    <property type="entry name" value="Ssirtuin_cat_dom"/>
</dbReference>
<sequence>MRRSFFCSHRTLFPRSPESYSPRGRMAPKTSIAEFRELVNKSNRILAVCGAGLSAASGLPTFRGAGGLWRNHEPTSLARPEAFADDPALVWLFYAWRKHMALRANPNRGHYALAKLAMKKDNFLCLTQNVDGLSVRAGHPDSKLRLLHGSILDLECFNKCGYIDRLNLNDPPCPALAAASEDYPPDQTMPLLDPNVPTPKIKVQDLPHCPECKTGLLRPVLCGLDDAMLKGIDDWIEQGPIDLMLEIGTSATVFPAAGYMHEAQNRGAVVAVVNPDPDSAGGLMPDDFFFQGSAAEVLPQLFEGVIGKTDENGDTAPN</sequence>
<evidence type="ECO:0000256" key="3">
    <source>
        <dbReference type="ARBA" id="ARBA00023027"/>
    </source>
</evidence>
<reference evidence="6 7" key="1">
    <citation type="submission" date="2023-10" db="EMBL/GenBank/DDBJ databases">
        <title>Draft genome sequence of Xylaria bambusicola isolate GMP-LS, the root and basal stem rot pathogen of sugarcane in Indonesia.</title>
        <authorList>
            <person name="Selvaraj P."/>
            <person name="Muralishankar V."/>
            <person name="Muruganantham S."/>
            <person name="Sp S."/>
            <person name="Haryani S."/>
            <person name="Lau K.J.X."/>
            <person name="Naqvi N.I."/>
        </authorList>
    </citation>
    <scope>NUCLEOTIDE SEQUENCE [LARGE SCALE GENOMIC DNA]</scope>
    <source>
        <strain evidence="6">GMP-LS</strain>
    </source>
</reference>
<feature type="binding site" evidence="4">
    <location>
        <position position="212"/>
    </location>
    <ligand>
        <name>Zn(2+)</name>
        <dbReference type="ChEBI" id="CHEBI:29105"/>
    </ligand>
</feature>
<dbReference type="GO" id="GO:0046872">
    <property type="term" value="F:metal ion binding"/>
    <property type="evidence" value="ECO:0007669"/>
    <property type="project" value="UniProtKB-KW"/>
</dbReference>
<dbReference type="GO" id="GO:0017136">
    <property type="term" value="F:histone deacetylase activity, NAD-dependent"/>
    <property type="evidence" value="ECO:0007669"/>
    <property type="project" value="TreeGrafter"/>
</dbReference>
<keyword evidence="4" id="KW-0862">Zinc</keyword>
<keyword evidence="2" id="KW-0808">Transferase</keyword>
<gene>
    <name evidence="6" type="ORF">RRF57_012679</name>
</gene>
<comment type="similarity">
    <text evidence="1">Belongs to the sirtuin family. Class I subfamily.</text>
</comment>
<name>A0AAN7ZAY1_9PEZI</name>
<evidence type="ECO:0000313" key="6">
    <source>
        <dbReference type="EMBL" id="KAK5636967.1"/>
    </source>
</evidence>
<dbReference type="PANTHER" id="PTHR11085:SF10">
    <property type="entry name" value="NAD-DEPENDENT PROTEIN DEACYLASE SIRTUIN-5, MITOCHONDRIAL-RELATED"/>
    <property type="match status" value="1"/>
</dbReference>
<keyword evidence="3" id="KW-0520">NAD</keyword>
<dbReference type="SUPFAM" id="SSF52467">
    <property type="entry name" value="DHS-like NAD/FAD-binding domain"/>
    <property type="match status" value="1"/>
</dbReference>
<proteinExistence type="inferred from homology"/>
<evidence type="ECO:0000256" key="4">
    <source>
        <dbReference type="PROSITE-ProRule" id="PRU00236"/>
    </source>
</evidence>
<feature type="active site" description="Proton acceptor" evidence="4">
    <location>
        <position position="148"/>
    </location>
</feature>
<dbReference type="InterPro" id="IPR003000">
    <property type="entry name" value="Sirtuin"/>
</dbReference>
<dbReference type="AlphaFoldDB" id="A0AAN7ZAY1"/>
<feature type="domain" description="Deacetylase sirtuin-type" evidence="5">
    <location>
        <begin position="25"/>
        <end position="309"/>
    </location>
</feature>
<feature type="binding site" evidence="4">
    <location>
        <position position="160"/>
    </location>
    <ligand>
        <name>Zn(2+)</name>
        <dbReference type="ChEBI" id="CHEBI:29105"/>
    </ligand>
</feature>
<dbReference type="Proteomes" id="UP001305414">
    <property type="component" value="Unassembled WGS sequence"/>
</dbReference>
<dbReference type="InterPro" id="IPR050134">
    <property type="entry name" value="NAD-dep_sirtuin_deacylases"/>
</dbReference>
<evidence type="ECO:0000256" key="1">
    <source>
        <dbReference type="ARBA" id="ARBA00006924"/>
    </source>
</evidence>
<dbReference type="InterPro" id="IPR026591">
    <property type="entry name" value="Sirtuin_cat_small_dom_sf"/>
</dbReference>
<dbReference type="Gene3D" id="3.30.1600.10">
    <property type="entry name" value="SIR2/SIRT2 'Small Domain"/>
    <property type="match status" value="1"/>
</dbReference>
<dbReference type="PANTHER" id="PTHR11085">
    <property type="entry name" value="NAD-DEPENDENT PROTEIN DEACYLASE SIRTUIN-5, MITOCHONDRIAL-RELATED"/>
    <property type="match status" value="1"/>
</dbReference>
<keyword evidence="7" id="KW-1185">Reference proteome</keyword>
<accession>A0AAN7ZAY1</accession>
<dbReference type="EMBL" id="JAWHQM010000086">
    <property type="protein sequence ID" value="KAK5636967.1"/>
    <property type="molecule type" value="Genomic_DNA"/>
</dbReference>
<dbReference type="Pfam" id="PF02146">
    <property type="entry name" value="SIR2"/>
    <property type="match status" value="1"/>
</dbReference>
<protein>
    <recommendedName>
        <fullName evidence="5">Deacetylase sirtuin-type domain-containing protein</fullName>
    </recommendedName>
</protein>
<dbReference type="GO" id="GO:0070403">
    <property type="term" value="F:NAD+ binding"/>
    <property type="evidence" value="ECO:0007669"/>
    <property type="project" value="InterPro"/>
</dbReference>